<reference evidence="2" key="1">
    <citation type="journal article" date="2021" name="PeerJ">
        <title>Extensive microbial diversity within the chicken gut microbiome revealed by metagenomics and culture.</title>
        <authorList>
            <person name="Gilroy R."/>
            <person name="Ravi A."/>
            <person name="Getino M."/>
            <person name="Pursley I."/>
            <person name="Horton D.L."/>
            <person name="Alikhan N.F."/>
            <person name="Baker D."/>
            <person name="Gharbi K."/>
            <person name="Hall N."/>
            <person name="Watson M."/>
            <person name="Adriaenssens E.M."/>
            <person name="Foster-Nyarko E."/>
            <person name="Jarju S."/>
            <person name="Secka A."/>
            <person name="Antonio M."/>
            <person name="Oren A."/>
            <person name="Chaudhuri R.R."/>
            <person name="La Ragione R."/>
            <person name="Hildebrand F."/>
            <person name="Pallen M.J."/>
        </authorList>
    </citation>
    <scope>NUCLEOTIDE SEQUENCE</scope>
    <source>
        <strain evidence="2">ChiSjej5B23-16112</strain>
    </source>
</reference>
<dbReference type="Proteomes" id="UP000769156">
    <property type="component" value="Unassembled WGS sequence"/>
</dbReference>
<dbReference type="Gene3D" id="3.30.70.1950">
    <property type="match status" value="1"/>
</dbReference>
<dbReference type="Pfam" id="PF05389">
    <property type="entry name" value="MecA"/>
    <property type="match status" value="1"/>
</dbReference>
<sequence length="243" mass="27159">MKIEKINDNQIRCTLTRADLAARQLQLSELAYGTEKAKSLFHDMMQQAAFEFGFEADDIPLMIEAIPASADSIVLIITKVEDPEELDTRFSKFAPSPGGDWESAKENALEKLEGAEELLNLIGKVKESVSAISEKPSKDTAEEEKKPSLRFFSFETMDQVIQAAHLLKSIYFGSNTLYKDQKADLYILVLTQSDLKTRDFNRICNMLSEYGSLEKASSASLAFLEEHCEMLVSGDAVQQLAEI</sequence>
<comment type="caution">
    <text evidence="2">The sequence shown here is derived from an EMBL/GenBank/DDBJ whole genome shotgun (WGS) entry which is preliminary data.</text>
</comment>
<protein>
    <submittedName>
        <fullName evidence="2">Adaptor protein MecA</fullName>
    </submittedName>
</protein>
<dbReference type="RefSeq" id="WP_303182579.1">
    <property type="nucleotide sequence ID" value="NZ_CAUGIN010000020.1"/>
</dbReference>
<dbReference type="EMBL" id="DYVY01000078">
    <property type="protein sequence ID" value="HJF94132.1"/>
    <property type="molecule type" value="Genomic_DNA"/>
</dbReference>
<comment type="similarity">
    <text evidence="1">Belongs to the MecA family.</text>
</comment>
<evidence type="ECO:0000256" key="1">
    <source>
        <dbReference type="ARBA" id="ARBA00005397"/>
    </source>
</evidence>
<name>A0A921I2J9_9FIRM</name>
<dbReference type="InterPro" id="IPR008681">
    <property type="entry name" value="Neg-reg_MecA"/>
</dbReference>
<dbReference type="PANTHER" id="PTHR39161">
    <property type="entry name" value="ADAPTER PROTEIN MECA"/>
    <property type="match status" value="1"/>
</dbReference>
<proteinExistence type="inferred from homology"/>
<dbReference type="PANTHER" id="PTHR39161:SF1">
    <property type="entry name" value="ADAPTER PROTEIN MECA 1"/>
    <property type="match status" value="1"/>
</dbReference>
<gene>
    <name evidence="2" type="ORF">K8V82_05005</name>
</gene>
<dbReference type="AlphaFoldDB" id="A0A921I2J9"/>
<evidence type="ECO:0000313" key="2">
    <source>
        <dbReference type="EMBL" id="HJF94132.1"/>
    </source>
</evidence>
<accession>A0A921I2J9</accession>
<reference evidence="2" key="2">
    <citation type="submission" date="2021-09" db="EMBL/GenBank/DDBJ databases">
        <authorList>
            <person name="Gilroy R."/>
        </authorList>
    </citation>
    <scope>NUCLEOTIDE SEQUENCE</scope>
    <source>
        <strain evidence="2">ChiSjej5B23-16112</strain>
    </source>
</reference>
<dbReference type="InterPro" id="IPR038471">
    <property type="entry name" value="MecA_C_sf"/>
</dbReference>
<evidence type="ECO:0000313" key="3">
    <source>
        <dbReference type="Proteomes" id="UP000769156"/>
    </source>
</evidence>
<organism evidence="2 3">
    <name type="scientific">Lachnoclostridium phocaeense</name>
    <dbReference type="NCBI Taxonomy" id="1871021"/>
    <lineage>
        <taxon>Bacteria</taxon>
        <taxon>Bacillati</taxon>
        <taxon>Bacillota</taxon>
        <taxon>Clostridia</taxon>
        <taxon>Lachnospirales</taxon>
        <taxon>Lachnospiraceae</taxon>
    </lineage>
</organism>